<feature type="repeat" description="ANK" evidence="6">
    <location>
        <begin position="1264"/>
        <end position="1296"/>
    </location>
</feature>
<dbReference type="Gene3D" id="1.25.40.20">
    <property type="entry name" value="Ankyrin repeat-containing domain"/>
    <property type="match status" value="3"/>
</dbReference>
<feature type="region of interest" description="Disordered" evidence="8">
    <location>
        <begin position="1"/>
        <end position="52"/>
    </location>
</feature>
<proteinExistence type="predicted"/>
<evidence type="ECO:0000256" key="1">
    <source>
        <dbReference type="ARBA" id="ARBA00022723"/>
    </source>
</evidence>
<dbReference type="InterPro" id="IPR000433">
    <property type="entry name" value="Znf_ZZ"/>
</dbReference>
<dbReference type="RefSeq" id="XP_037154821.1">
    <property type="nucleotide sequence ID" value="XM_037299995.1"/>
</dbReference>
<organism evidence="10 11">
    <name type="scientific">Letharia lupina</name>
    <dbReference type="NCBI Taxonomy" id="560253"/>
    <lineage>
        <taxon>Eukaryota</taxon>
        <taxon>Fungi</taxon>
        <taxon>Dikarya</taxon>
        <taxon>Ascomycota</taxon>
        <taxon>Pezizomycotina</taxon>
        <taxon>Lecanoromycetes</taxon>
        <taxon>OSLEUM clade</taxon>
        <taxon>Lecanoromycetidae</taxon>
        <taxon>Lecanorales</taxon>
        <taxon>Lecanorineae</taxon>
        <taxon>Parmeliaceae</taxon>
        <taxon>Letharia</taxon>
    </lineage>
</organism>
<accession>A0A8H6CMQ5</accession>
<feature type="repeat" description="ANK" evidence="6">
    <location>
        <begin position="1002"/>
        <end position="1034"/>
    </location>
</feature>
<keyword evidence="11" id="KW-1185">Reference proteome</keyword>
<dbReference type="PROSITE" id="PS50088">
    <property type="entry name" value="ANK_REPEAT"/>
    <property type="match status" value="11"/>
</dbReference>
<feature type="repeat" description="ANK" evidence="6">
    <location>
        <begin position="1600"/>
        <end position="1643"/>
    </location>
</feature>
<dbReference type="InterPro" id="IPR056884">
    <property type="entry name" value="NPHP3-like_N"/>
</dbReference>
<feature type="compositionally biased region" description="Basic and acidic residues" evidence="8">
    <location>
        <begin position="43"/>
        <end position="52"/>
    </location>
</feature>
<gene>
    <name evidence="10" type="ORF">HO133_009134</name>
</gene>
<keyword evidence="4" id="KW-0862">Zinc</keyword>
<feature type="repeat" description="ANK" evidence="6">
    <location>
        <begin position="969"/>
        <end position="1001"/>
    </location>
</feature>
<protein>
    <recommendedName>
        <fullName evidence="9">ZZ-type domain-containing protein</fullName>
    </recommendedName>
</protein>
<evidence type="ECO:0000256" key="3">
    <source>
        <dbReference type="ARBA" id="ARBA00022771"/>
    </source>
</evidence>
<feature type="repeat" description="ANK" evidence="6">
    <location>
        <begin position="1297"/>
        <end position="1329"/>
    </location>
</feature>
<dbReference type="PROSITE" id="PS50297">
    <property type="entry name" value="ANK_REP_REGION"/>
    <property type="match status" value="9"/>
</dbReference>
<evidence type="ECO:0000256" key="8">
    <source>
        <dbReference type="SAM" id="MobiDB-lite"/>
    </source>
</evidence>
<dbReference type="Pfam" id="PF00023">
    <property type="entry name" value="Ank"/>
    <property type="match status" value="2"/>
</dbReference>
<keyword evidence="3 7" id="KW-0863">Zinc-finger</keyword>
<dbReference type="CDD" id="cd02249">
    <property type="entry name" value="ZZ"/>
    <property type="match status" value="1"/>
</dbReference>
<dbReference type="Gene3D" id="3.40.50.1820">
    <property type="entry name" value="alpha/beta hydrolase"/>
    <property type="match status" value="1"/>
</dbReference>
<dbReference type="SUPFAM" id="SSF48403">
    <property type="entry name" value="Ankyrin repeat"/>
    <property type="match status" value="3"/>
</dbReference>
<evidence type="ECO:0000256" key="4">
    <source>
        <dbReference type="ARBA" id="ARBA00022833"/>
    </source>
</evidence>
<feature type="compositionally biased region" description="Acidic residues" evidence="8">
    <location>
        <begin position="1759"/>
        <end position="1775"/>
    </location>
</feature>
<dbReference type="Pfam" id="PF12796">
    <property type="entry name" value="Ank_2"/>
    <property type="match status" value="5"/>
</dbReference>
<feature type="repeat" description="ANK" evidence="6">
    <location>
        <begin position="1167"/>
        <end position="1199"/>
    </location>
</feature>
<evidence type="ECO:0000256" key="6">
    <source>
        <dbReference type="PROSITE-ProRule" id="PRU00023"/>
    </source>
</evidence>
<name>A0A8H6CMQ5_9LECA</name>
<feature type="repeat" description="ANK" evidence="6">
    <location>
        <begin position="1432"/>
        <end position="1460"/>
    </location>
</feature>
<keyword evidence="1" id="KW-0479">Metal-binding</keyword>
<feature type="repeat" description="ANK" evidence="6">
    <location>
        <begin position="1200"/>
        <end position="1232"/>
    </location>
</feature>
<dbReference type="Proteomes" id="UP000593566">
    <property type="component" value="Unassembled WGS sequence"/>
</dbReference>
<comment type="caution">
    <text evidence="10">The sequence shown here is derived from an EMBL/GenBank/DDBJ whole genome shotgun (WGS) entry which is preliminary data.</text>
</comment>
<dbReference type="Pfam" id="PF24883">
    <property type="entry name" value="NPHP3_N"/>
    <property type="match status" value="1"/>
</dbReference>
<dbReference type="InterPro" id="IPR029058">
    <property type="entry name" value="AB_hydrolase_fold"/>
</dbReference>
<dbReference type="InterPro" id="IPR051165">
    <property type="entry name" value="Multifunctional_ANK_Repeat"/>
</dbReference>
<dbReference type="PANTHER" id="PTHR24123:SF33">
    <property type="entry name" value="PROTEIN HOS4"/>
    <property type="match status" value="1"/>
</dbReference>
<sequence>MPEGDTKPKPRLEENARSEAKAEAENQTITEVTKNSTVNAEDDMTHDRTSSHKVKEQGGMLVIAGSLSNSVPKAYDSVPFDVVAVHGIHGDRESTWMLEESNQQPGSQWLHQIYEDNPSSRVMTFGYDSSRFETGLCKMGRFKDAALQLLDDLVELRRGLDLVADTRRPIVFITHDLGGIVVKTALWIATLENSKYKDIKDWARCLIFFGCPHRCSSTRELEDSMARLILANKTVCPCDIANTIRELSKSIIEINEAFLTLKTPLIANILNIYSEEQEILSRIFDTFTSTLDLPLERRVACWRSHMSLCKMTLSDDIYGCIVKQLRKTASPLVASDGSFKFLQTLWSLAAPVYPIGPSTDTGRRLRWITEHKAYKTWINSQQPSILHVHGTSGMSNASGHIFRSLNMDPIRQHKGEIVTYFTFKKHDERFNSIVTMLNTLMLQIFSERQEVYKAVRLQFDHMFHSSNWTETDWKLLFRDILSSHEHGGIMCVINSMDECDSPCTSFLKDICSFASHTERHFKVAITSSTSSNLHSVLGDWPTINLDDHREDAQGDSRTIALDVDLEVIELIRHRPNFYGFKKRITQKLLECGRDRHWRRLVLNQLRFSKGPLTRSATERQLDVLPPTTSQEIFVRVLASIPLERQHWARKVLIWTLYSFHPLSVWELGAALTLQGESLCMRTGDLDAFVSQDITGELEEVFKGIFIVKNNEVHLSHPGARDFLQNESNAQKCAWYDVKEAAHQQITETCFFYLSLPRVHESMETSYNYFLTNLLESPTLNLRSSLCLYAIKYWARHYQLIPRSNRPLESALEFCRDTNAVRLWTQAYWSLCRPTRQTESVFKSRLPILAGLGLEDLLMEWLDPGTQPNHNEDCAIALTEAAQNTDLEIVRTLLLDSEYSQSNLEDALIAASSRCDESVLGLLITHIEQRCESFKWPPTLLCRVAQFGLNDVIKRLLKCGASLEAAATLHGWTPLHLAARHGHAEVVKVLLYNKASLTALDELGLTPLHIASKYSQATVFSLLLAACADYTTIDKNENTALYIACRNGSHVVVKMLLMKSECNMGSIRQGRFPPLSISSYYGFYKCTQLLLENHANTEIQEVEIGTPLFHAALNGHVKLCQLLLTHGANPNTSFDGIPILSESAKTGNLELIKVLIEHGAEINVTDLEDQDALQKASMKGDKALVAYLLEQGANVYHEDGNGCTATILAAHLGFADIVQILIDGGADLEHHSLDGWTPLHSCYSHAETTRVLLKNDADVNSVTKQGSTPLFLAAYSGVFDVVRVLLSYSPDLELLSAEGASALTVATKSGNPEVIRLLLEAGANINHQSERNKFPLQFAVERNMENVLRVLMEYRPKIDLVDDNGDTALHCINSDTSITTARILVNAGADVNFRNKNQDTPVCKAVWCNIPEVLIYLVKKAKLDIVGGIRGGPLHIACYLLNLRLVKILVDIGAEVNLVDPVAGTPLQIACRGLETSKEQQESVIFYLINEANADLGIVGGLHGCALNAACGRSSFDVVRLMLEKGTSIDDKDDMGRMAIHFAAARSIEVFHAILESGADVEVVDKMGRTALHWASVSGMVHVVNHIISLSRRLVNQPDLDGWTPLLWAARGSNTTLKQVLPSAQKEVIKLLLDRGADPCVTTKGLKWEWSPAKIARYHGVVDTVVQLLEGKAKEKLGATKASELWHKHSHVERQADRKTAWCDYCCSFIHGIRYHCEKCLTFDLCYKCHHSRERIHPPAHPFLSIGPEYPTESEASTSESEEEDDEEDEEEGKEEEEGKKNSE</sequence>
<dbReference type="PROSITE" id="PS50135">
    <property type="entry name" value="ZF_ZZ_2"/>
    <property type="match status" value="1"/>
</dbReference>
<dbReference type="PANTHER" id="PTHR24123">
    <property type="entry name" value="ANKYRIN REPEAT-CONTAINING"/>
    <property type="match status" value="1"/>
</dbReference>
<feature type="compositionally biased region" description="Polar residues" evidence="8">
    <location>
        <begin position="25"/>
        <end position="39"/>
    </location>
</feature>
<dbReference type="GeneID" id="59337529"/>
<evidence type="ECO:0000256" key="2">
    <source>
        <dbReference type="ARBA" id="ARBA00022737"/>
    </source>
</evidence>
<evidence type="ECO:0000259" key="9">
    <source>
        <dbReference type="PROSITE" id="PS50135"/>
    </source>
</evidence>
<feature type="domain" description="ZZ-type" evidence="9">
    <location>
        <begin position="1697"/>
        <end position="1750"/>
    </location>
</feature>
<dbReference type="GO" id="GO:0008270">
    <property type="term" value="F:zinc ion binding"/>
    <property type="evidence" value="ECO:0007669"/>
    <property type="project" value="UniProtKB-KW"/>
</dbReference>
<evidence type="ECO:0000256" key="7">
    <source>
        <dbReference type="PROSITE-ProRule" id="PRU00228"/>
    </source>
</evidence>
<dbReference type="InterPro" id="IPR002110">
    <property type="entry name" value="Ankyrin_rpt"/>
</dbReference>
<dbReference type="InterPro" id="IPR043145">
    <property type="entry name" value="Znf_ZZ_sf"/>
</dbReference>
<evidence type="ECO:0000313" key="10">
    <source>
        <dbReference type="EMBL" id="KAF6226268.1"/>
    </source>
</evidence>
<keyword evidence="2" id="KW-0677">Repeat</keyword>
<dbReference type="SUPFAM" id="SSF57850">
    <property type="entry name" value="RING/U-box"/>
    <property type="match status" value="1"/>
</dbReference>
<feature type="repeat" description="ANK" evidence="6">
    <location>
        <begin position="1102"/>
        <end position="1134"/>
    </location>
</feature>
<feature type="region of interest" description="Disordered" evidence="8">
    <location>
        <begin position="1739"/>
        <end position="1783"/>
    </location>
</feature>
<feature type="compositionally biased region" description="Basic and acidic residues" evidence="8">
    <location>
        <begin position="1"/>
        <end position="24"/>
    </location>
</feature>
<reference evidence="10 11" key="1">
    <citation type="journal article" date="2020" name="Genomics">
        <title>Complete, high-quality genomes from long-read metagenomic sequencing of two wolf lichen thalli reveals enigmatic genome architecture.</title>
        <authorList>
            <person name="McKenzie S.K."/>
            <person name="Walston R.F."/>
            <person name="Allen J.L."/>
        </authorList>
    </citation>
    <scope>NUCLEOTIDE SEQUENCE [LARGE SCALE GENOMIC DNA]</scope>
    <source>
        <strain evidence="10">WasteWater1</strain>
    </source>
</reference>
<dbReference type="PRINTS" id="PR01415">
    <property type="entry name" value="ANKYRIN"/>
</dbReference>
<dbReference type="Gene3D" id="3.30.60.90">
    <property type="match status" value="1"/>
</dbReference>
<keyword evidence="5 6" id="KW-0040">ANK repeat</keyword>
<dbReference type="SMART" id="SM00248">
    <property type="entry name" value="ANK"/>
    <property type="match status" value="20"/>
</dbReference>
<evidence type="ECO:0000313" key="11">
    <source>
        <dbReference type="Proteomes" id="UP000593566"/>
    </source>
</evidence>
<feature type="repeat" description="ANK" evidence="6">
    <location>
        <begin position="1363"/>
        <end position="1395"/>
    </location>
</feature>
<dbReference type="InterPro" id="IPR036770">
    <property type="entry name" value="Ankyrin_rpt-contain_sf"/>
</dbReference>
<feature type="repeat" description="ANK" evidence="6">
    <location>
        <begin position="1134"/>
        <end position="1166"/>
    </location>
</feature>
<dbReference type="EMBL" id="JACCJB010000006">
    <property type="protein sequence ID" value="KAF6226268.1"/>
    <property type="molecule type" value="Genomic_DNA"/>
</dbReference>
<evidence type="ECO:0000256" key="5">
    <source>
        <dbReference type="ARBA" id="ARBA00023043"/>
    </source>
</evidence>